<accession>A0A1I7WDL2</accession>
<dbReference type="Proteomes" id="UP000095283">
    <property type="component" value="Unplaced"/>
</dbReference>
<dbReference type="AlphaFoldDB" id="A0A1I7WDL2"/>
<name>A0A1I7WDL2_HETBA</name>
<reference evidence="2" key="1">
    <citation type="submission" date="2016-11" db="UniProtKB">
        <authorList>
            <consortium name="WormBaseParasite"/>
        </authorList>
    </citation>
    <scope>IDENTIFICATION</scope>
</reference>
<sequence length="19" mass="2282">MLDHGIIKEDFGSICWFRN</sequence>
<keyword evidence="1" id="KW-1185">Reference proteome</keyword>
<proteinExistence type="predicted"/>
<organism evidence="1 2">
    <name type="scientific">Heterorhabditis bacteriophora</name>
    <name type="common">Entomopathogenic nematode worm</name>
    <dbReference type="NCBI Taxonomy" id="37862"/>
    <lineage>
        <taxon>Eukaryota</taxon>
        <taxon>Metazoa</taxon>
        <taxon>Ecdysozoa</taxon>
        <taxon>Nematoda</taxon>
        <taxon>Chromadorea</taxon>
        <taxon>Rhabditida</taxon>
        <taxon>Rhabditina</taxon>
        <taxon>Rhabditomorpha</taxon>
        <taxon>Strongyloidea</taxon>
        <taxon>Heterorhabditidae</taxon>
        <taxon>Heterorhabditis</taxon>
    </lineage>
</organism>
<evidence type="ECO:0000313" key="1">
    <source>
        <dbReference type="Proteomes" id="UP000095283"/>
    </source>
</evidence>
<protein>
    <submittedName>
        <fullName evidence="2">Uncharacterized protein</fullName>
    </submittedName>
</protein>
<dbReference type="WBParaSite" id="Hba_03006">
    <property type="protein sequence ID" value="Hba_03006"/>
    <property type="gene ID" value="Hba_03006"/>
</dbReference>
<evidence type="ECO:0000313" key="2">
    <source>
        <dbReference type="WBParaSite" id="Hba_03006"/>
    </source>
</evidence>